<evidence type="ECO:0000259" key="1">
    <source>
        <dbReference type="PROSITE" id="PS50965"/>
    </source>
</evidence>
<protein>
    <submittedName>
        <fullName evidence="2">NERD domain-containing protein</fullName>
    </submittedName>
</protein>
<organism evidence="2 3">
    <name type="scientific">Macrococcus equipercicus</name>
    <dbReference type="NCBI Taxonomy" id="69967"/>
    <lineage>
        <taxon>Bacteria</taxon>
        <taxon>Bacillati</taxon>
        <taxon>Bacillota</taxon>
        <taxon>Bacilli</taxon>
        <taxon>Bacillales</taxon>
        <taxon>Staphylococcaceae</taxon>
        <taxon>Macrococcus</taxon>
    </lineage>
</organism>
<keyword evidence="3" id="KW-1185">Reference proteome</keyword>
<dbReference type="Pfam" id="PF08378">
    <property type="entry name" value="NERD"/>
    <property type="match status" value="1"/>
</dbReference>
<dbReference type="RefSeq" id="WP_149459443.1">
    <property type="nucleotide sequence ID" value="NZ_SCWC02000005.1"/>
</dbReference>
<dbReference type="InterPro" id="IPR011528">
    <property type="entry name" value="NERD"/>
</dbReference>
<feature type="domain" description="NERD" evidence="1">
    <location>
        <begin position="38"/>
        <end position="153"/>
    </location>
</feature>
<proteinExistence type="predicted"/>
<dbReference type="Proteomes" id="UP000295735">
    <property type="component" value="Unassembled WGS sequence"/>
</dbReference>
<name>A0ABQ6R7V9_9STAP</name>
<evidence type="ECO:0000313" key="2">
    <source>
        <dbReference type="EMBL" id="KAA1039184.1"/>
    </source>
</evidence>
<dbReference type="EMBL" id="SCWC02000005">
    <property type="protein sequence ID" value="KAA1039184.1"/>
    <property type="molecule type" value="Genomic_DNA"/>
</dbReference>
<gene>
    <name evidence="2" type="ORF">ERX35_008250</name>
</gene>
<sequence>MKSLKPRVSLHQAECFRLLQERFHFFDDTAARCDKLLKGEYGETRVDEVLSCFFDGFDGIYISDLRLNIDFQQVQVDSLIVLDDCVLVFEVKNLSFDLHAADGLFYMMSGEPFTALNDQLARLKKLLRAYVAQFDPYIDVIVYPFFINDSQCIHGMLLRGDVLATSNFALVLAKYRRRFNWRSTVPLVNHLMKRSVPNDFDKKMDIDYSKVTKGTYCSVCYNKVERISQRKFRCLKCNTDISTAAVISNGVKEISRIWPDKPITTKLVTDWLGESIDKRTIQRVLSKNYLLTKGNYEGWHYK</sequence>
<dbReference type="PROSITE" id="PS50965">
    <property type="entry name" value="NERD"/>
    <property type="match status" value="1"/>
</dbReference>
<comment type="caution">
    <text evidence="2">The sequence shown here is derived from an EMBL/GenBank/DDBJ whole genome shotgun (WGS) entry which is preliminary data.</text>
</comment>
<reference evidence="2 3" key="1">
    <citation type="submission" date="2019-09" db="EMBL/GenBank/DDBJ databases">
        <authorList>
            <person name="Mazhar S."/>
            <person name="Altermann E."/>
            <person name="Hill C."/>
            <person name="Mcauliffe O."/>
        </authorList>
    </citation>
    <scope>NUCLEOTIDE SEQUENCE [LARGE SCALE GENOMIC DNA]</scope>
    <source>
        <strain evidence="2 3">ATCC 51831</strain>
    </source>
</reference>
<evidence type="ECO:0000313" key="3">
    <source>
        <dbReference type="Proteomes" id="UP000295735"/>
    </source>
</evidence>
<accession>A0ABQ6R7V9</accession>